<reference evidence="1 2" key="1">
    <citation type="journal article" date="2018" name="Science">
        <title>The opium poppy genome and morphinan production.</title>
        <authorList>
            <person name="Guo L."/>
            <person name="Winzer T."/>
            <person name="Yang X."/>
            <person name="Li Y."/>
            <person name="Ning Z."/>
            <person name="He Z."/>
            <person name="Teodor R."/>
            <person name="Lu Y."/>
            <person name="Bowser T.A."/>
            <person name="Graham I.A."/>
            <person name="Ye K."/>
        </authorList>
    </citation>
    <scope>NUCLEOTIDE SEQUENCE [LARGE SCALE GENOMIC DNA]</scope>
    <source>
        <strain evidence="2">cv. HN1</strain>
        <tissue evidence="1">Leaves</tissue>
    </source>
</reference>
<dbReference type="AlphaFoldDB" id="A0A4Y7JN45"/>
<gene>
    <name evidence="1" type="ORF">C5167_023902</name>
</gene>
<evidence type="ECO:0000313" key="1">
    <source>
        <dbReference type="EMBL" id="RZC62157.1"/>
    </source>
</evidence>
<keyword evidence="2" id="KW-1185">Reference proteome</keyword>
<dbReference type="InterPro" id="IPR043134">
    <property type="entry name" value="GTP-CH-I_N"/>
</dbReference>
<dbReference type="GO" id="GO:0008270">
    <property type="term" value="F:zinc ion binding"/>
    <property type="evidence" value="ECO:0007669"/>
    <property type="project" value="TreeGrafter"/>
</dbReference>
<evidence type="ECO:0000313" key="2">
    <source>
        <dbReference type="Proteomes" id="UP000316621"/>
    </source>
</evidence>
<dbReference type="Gene3D" id="1.10.286.10">
    <property type="match status" value="1"/>
</dbReference>
<dbReference type="PANTHER" id="PTHR11109:SF7">
    <property type="entry name" value="GTP CYCLOHYDROLASE 1"/>
    <property type="match status" value="1"/>
</dbReference>
<dbReference type="GO" id="GO:0046654">
    <property type="term" value="P:tetrahydrofolate biosynthetic process"/>
    <property type="evidence" value="ECO:0007669"/>
    <property type="project" value="InterPro"/>
</dbReference>
<name>A0A4Y7JN45_PAPSO</name>
<dbReference type="EMBL" id="CM010719">
    <property type="protein sequence ID" value="RZC62157.1"/>
    <property type="molecule type" value="Genomic_DNA"/>
</dbReference>
<dbReference type="GO" id="GO:0006729">
    <property type="term" value="P:tetrahydrobiopterin biosynthetic process"/>
    <property type="evidence" value="ECO:0007669"/>
    <property type="project" value="TreeGrafter"/>
</dbReference>
<organism evidence="1 2">
    <name type="scientific">Papaver somniferum</name>
    <name type="common">Opium poppy</name>
    <dbReference type="NCBI Taxonomy" id="3469"/>
    <lineage>
        <taxon>Eukaryota</taxon>
        <taxon>Viridiplantae</taxon>
        <taxon>Streptophyta</taxon>
        <taxon>Embryophyta</taxon>
        <taxon>Tracheophyta</taxon>
        <taxon>Spermatophyta</taxon>
        <taxon>Magnoliopsida</taxon>
        <taxon>Ranunculales</taxon>
        <taxon>Papaveraceae</taxon>
        <taxon>Papaveroideae</taxon>
        <taxon>Papaver</taxon>
    </lineage>
</organism>
<dbReference type="InterPro" id="IPR001474">
    <property type="entry name" value="GTP_CycHdrlase_I"/>
</dbReference>
<dbReference type="SUPFAM" id="SSF55620">
    <property type="entry name" value="Tetrahydrobiopterin biosynthesis enzymes-like"/>
    <property type="match status" value="1"/>
</dbReference>
<proteinExistence type="predicted"/>
<dbReference type="PANTHER" id="PTHR11109">
    <property type="entry name" value="GTP CYCLOHYDROLASE I"/>
    <property type="match status" value="1"/>
</dbReference>
<sequence>MGNVDEMSFSEEYLEENVASTNVEEEPENISAIKASVKVLLEGLGEDSNREGLIKTPLRVAKALLDGTRES</sequence>
<accession>A0A4Y7JN45</accession>
<dbReference type="Proteomes" id="UP000316621">
    <property type="component" value="Chromosome 5"/>
</dbReference>
<dbReference type="STRING" id="3469.A0A4Y7JN45"/>
<dbReference type="GO" id="GO:0005737">
    <property type="term" value="C:cytoplasm"/>
    <property type="evidence" value="ECO:0007669"/>
    <property type="project" value="TreeGrafter"/>
</dbReference>
<dbReference type="Gramene" id="RZC62157">
    <property type="protein sequence ID" value="RZC62157"/>
    <property type="gene ID" value="C5167_023902"/>
</dbReference>
<dbReference type="GO" id="GO:0005525">
    <property type="term" value="F:GTP binding"/>
    <property type="evidence" value="ECO:0007669"/>
    <property type="project" value="TreeGrafter"/>
</dbReference>
<dbReference type="GO" id="GO:0003934">
    <property type="term" value="F:GTP cyclohydrolase I activity"/>
    <property type="evidence" value="ECO:0007669"/>
    <property type="project" value="InterPro"/>
</dbReference>
<protein>
    <submittedName>
        <fullName evidence="1">Uncharacterized protein</fullName>
    </submittedName>
</protein>